<feature type="region of interest" description="Disordered" evidence="1">
    <location>
        <begin position="323"/>
        <end position="471"/>
    </location>
</feature>
<feature type="compositionally biased region" description="Polar residues" evidence="1">
    <location>
        <begin position="754"/>
        <end position="767"/>
    </location>
</feature>
<evidence type="ECO:0000313" key="4">
    <source>
        <dbReference type="Proteomes" id="UP000027265"/>
    </source>
</evidence>
<dbReference type="PANTHER" id="PTHR10663">
    <property type="entry name" value="GUANYL-NUCLEOTIDE EXCHANGE FACTOR"/>
    <property type="match status" value="1"/>
</dbReference>
<feature type="region of interest" description="Disordered" evidence="1">
    <location>
        <begin position="851"/>
        <end position="892"/>
    </location>
</feature>
<dbReference type="Gene3D" id="1.10.220.20">
    <property type="match status" value="1"/>
</dbReference>
<dbReference type="Proteomes" id="UP000027265">
    <property type="component" value="Unassembled WGS sequence"/>
</dbReference>
<reference evidence="4" key="1">
    <citation type="journal article" date="2014" name="Proc. Natl. Acad. Sci. U.S.A.">
        <title>Extensive sampling of basidiomycete genomes demonstrates inadequacy of the white-rot/brown-rot paradigm for wood decay fungi.</title>
        <authorList>
            <person name="Riley R."/>
            <person name="Salamov A.A."/>
            <person name="Brown D.W."/>
            <person name="Nagy L.G."/>
            <person name="Floudas D."/>
            <person name="Held B.W."/>
            <person name="Levasseur A."/>
            <person name="Lombard V."/>
            <person name="Morin E."/>
            <person name="Otillar R."/>
            <person name="Lindquist E.A."/>
            <person name="Sun H."/>
            <person name="LaButti K.M."/>
            <person name="Schmutz J."/>
            <person name="Jabbour D."/>
            <person name="Luo H."/>
            <person name="Baker S.E."/>
            <person name="Pisabarro A.G."/>
            <person name="Walton J.D."/>
            <person name="Blanchette R.A."/>
            <person name="Henrissat B."/>
            <person name="Martin F."/>
            <person name="Cullen D."/>
            <person name="Hibbett D.S."/>
            <person name="Grigoriev I.V."/>
        </authorList>
    </citation>
    <scope>NUCLEOTIDE SEQUENCE [LARGE SCALE GENOMIC DNA]</scope>
    <source>
        <strain evidence="4">MUCL 33604</strain>
    </source>
</reference>
<dbReference type="SUPFAM" id="SSF50729">
    <property type="entry name" value="PH domain-like"/>
    <property type="match status" value="1"/>
</dbReference>
<evidence type="ECO:0000256" key="1">
    <source>
        <dbReference type="SAM" id="MobiDB-lite"/>
    </source>
</evidence>
<feature type="compositionally biased region" description="Acidic residues" evidence="1">
    <location>
        <begin position="84"/>
        <end position="94"/>
    </location>
</feature>
<evidence type="ECO:0000313" key="3">
    <source>
        <dbReference type="EMBL" id="KDQ53551.1"/>
    </source>
</evidence>
<feature type="region of interest" description="Disordered" evidence="1">
    <location>
        <begin position="20"/>
        <end position="256"/>
    </location>
</feature>
<dbReference type="STRING" id="933084.A0A067PT77"/>
<dbReference type="InParanoid" id="A0A067PT77"/>
<dbReference type="GO" id="GO:0032012">
    <property type="term" value="P:regulation of ARF protein signal transduction"/>
    <property type="evidence" value="ECO:0007669"/>
    <property type="project" value="InterPro"/>
</dbReference>
<dbReference type="Pfam" id="PF01369">
    <property type="entry name" value="Sec7"/>
    <property type="match status" value="1"/>
</dbReference>
<keyword evidence="4" id="KW-1185">Reference proteome</keyword>
<feature type="compositionally biased region" description="Acidic residues" evidence="1">
    <location>
        <begin position="445"/>
        <end position="454"/>
    </location>
</feature>
<dbReference type="Gene3D" id="1.10.1000.11">
    <property type="entry name" value="Arf Nucleotide-binding Site Opener,domain 2"/>
    <property type="match status" value="1"/>
</dbReference>
<feature type="compositionally biased region" description="Basic residues" evidence="1">
    <location>
        <begin position="340"/>
        <end position="351"/>
    </location>
</feature>
<dbReference type="Gene3D" id="2.30.29.30">
    <property type="entry name" value="Pleckstrin-homology domain (PH domain)/Phosphotyrosine-binding domain (PTB)"/>
    <property type="match status" value="1"/>
</dbReference>
<feature type="compositionally biased region" description="Low complexity" evidence="1">
    <location>
        <begin position="727"/>
        <end position="744"/>
    </location>
</feature>
<feature type="compositionally biased region" description="Low complexity" evidence="1">
    <location>
        <begin position="111"/>
        <end position="134"/>
    </location>
</feature>
<dbReference type="InterPro" id="IPR000904">
    <property type="entry name" value="Sec7_dom"/>
</dbReference>
<feature type="compositionally biased region" description="Basic residues" evidence="1">
    <location>
        <begin position="157"/>
        <end position="169"/>
    </location>
</feature>
<proteinExistence type="predicted"/>
<dbReference type="InterPro" id="IPR023394">
    <property type="entry name" value="Sec7_C_sf"/>
</dbReference>
<feature type="compositionally biased region" description="Polar residues" evidence="1">
    <location>
        <begin position="74"/>
        <end position="83"/>
    </location>
</feature>
<dbReference type="GO" id="GO:0005085">
    <property type="term" value="F:guanyl-nucleotide exchange factor activity"/>
    <property type="evidence" value="ECO:0007669"/>
    <property type="project" value="InterPro"/>
</dbReference>
<organism evidence="3 4">
    <name type="scientific">Jaapia argillacea MUCL 33604</name>
    <dbReference type="NCBI Taxonomy" id="933084"/>
    <lineage>
        <taxon>Eukaryota</taxon>
        <taxon>Fungi</taxon>
        <taxon>Dikarya</taxon>
        <taxon>Basidiomycota</taxon>
        <taxon>Agaricomycotina</taxon>
        <taxon>Agaricomycetes</taxon>
        <taxon>Agaricomycetidae</taxon>
        <taxon>Jaapiales</taxon>
        <taxon>Jaapiaceae</taxon>
        <taxon>Jaapia</taxon>
    </lineage>
</organism>
<dbReference type="SMART" id="SM00222">
    <property type="entry name" value="Sec7"/>
    <property type="match status" value="1"/>
</dbReference>
<dbReference type="InterPro" id="IPR011993">
    <property type="entry name" value="PH-like_dom_sf"/>
</dbReference>
<feature type="compositionally biased region" description="Basic and acidic residues" evidence="1">
    <location>
        <begin position="27"/>
        <end position="38"/>
    </location>
</feature>
<sequence length="1792" mass="195485">MEQQSAAERRAVAVAMLKRAASLPRMADGRRPPMREAVSEGEPPPDDDKGDEDGEVEVGDTVEMEGVEGVVEDSTPQVPSSESNPEDPEVEAQPEMEQAPGQEAEQEKTPTTEQGLGQTQQELVQAQDQTQEQGQEQESEQGQDEEREKATPQPSTSKRRRSRSRSRSRASKDLKGKMRATPSPGPQTLGLTSDSSADEARAQSPFLPPHLSPPQLFSPTPHFAPFGPSPFLRSPESPFFYPGTSPPTPMPTLDDIIRKGLNRSNSTANARSVAFQKLVGGTEPSTSPSPFGMLARNNTVTGVERNVARQRLLQRLGERVNLTDIEQTSGGEDAPVPLSPKRRRRRSRRNSSRADAVVDDRDPPSTTPTTPLVPPSPLVPTIDNVLEPLPPPPPPRTDALSPSTPVPRRISPAQEQSGEETVVPAESDGQTPTKPRPRNRGSVFVEEDDDDDGDLPPPPSLRPTFQGLPSTPIRGFPGLFPRLPHASTDSTESGVALPVFISQTESTGDVLPASPFQTPIREKIPVEDEEEQVLYGGAIGRLRLFGNGAERELSWIDSPVHTASHFADVNTDAENRLISWAAEPVEFIPIHDDDEMDEDIPDDQRTSDSQSAQNVETHRESSESRELIIETETSPEPTPSYVPPSPSSGAALSHPRSSVAHLSDDSSSPVQHAPTLPVGTSLSPQPDMARSHMDRSFAWEESRPVQKEVTKKRSGEGSVWEKVKNFTRTASGSGRRSRTNSIGTRENRRDHTDSSVSRESGASQTSAKTDKGENLNGIFAFQQGQQAPVMHSPSASASFLALPQVPSRSGVSPIPPASTADLSRYNDAKLNPFPGIQKLEAERNMKRARGMSASASSPDIVSPNGLGCMDQISHSSSNSSTQPARSPESGRDKKLIHQASDTRLLAKFGGVVSPPAISRGPSSASHTDYFTLSPPNVPPPNAGGSMKLPKDRAGVRQWMKIFSSQSSNHSPTDAPPSKSPALSSRGLDSRSATTSRKPSLTDLLGIRKDLDGWEDLGNDKLQTPSTPSSHAPPTWQSVVDEDKEAALKAAPSANGNAVHSSSPIYEPFKTNGINGPHILSTASDIQSLPSPPDVPSSTTPEPFSSVDEYTQSTSESSSNLSSHAPSPPGEKVPSQGAIVMGRLEEMLARGPRSPMWAAAIEDPPRKLIQSSAVLQVANSNTVKDRFLFLFNDILVIAKPMLHDQDVSLDSLRSPALDKKFIVKNVVQLHRLHFTAERDDPPMRENQDVTQPKHPIIRTFIHHFAKDPDHAIAILFDTLHVRDDPVALGQLLFRTIDLDRSRLGEYLAHRTSKVVLRAYVDSFGFSGLRVDRALRAFLQSINIPSRSSSLEYLLDAFASRWYEANAMAFDKDLALRLVRAIVQLNEVLYSGIAQEPGPPGHSRRNVTSRDFVEAFRRCDPRSLVSDKLLEKIYVSIEEERLSQARSSSATHNDTILITTKKPLPSRLTYNILSEPIIVRIPQPDRHLRIDLYGQDLLFDPQQLNFDKSSEASFRVTGTSLGPKTIIMCRSGPNALSYSGLPLSSTIVVERAFMRNTFQVAFLNHLGAKRKYMFSIDDPVWRHQWISSLRRQIEIAQSAAHLDSDTTEGSSRFHRAAESVAFKVLQETLMSSDDAPSPGTGTSSASSVSVIDRALHRFVSSSSPSPRHLTPNGDSPRRTSLYANHSRSKSRSQIYPRHGAGRMEPSLDITNHNHYNHELGVENEDDVDDSGNGVVNGGQQPKMRIWSGNDLTTLCKKNSSIPLVLSYLQVGSPDHESMRQSGGMGEVSWVAAPG</sequence>
<dbReference type="PROSITE" id="PS50190">
    <property type="entry name" value="SEC7"/>
    <property type="match status" value="1"/>
</dbReference>
<feature type="region of interest" description="Disordered" evidence="1">
    <location>
        <begin position="964"/>
        <end position="1000"/>
    </location>
</feature>
<accession>A0A067PT77</accession>
<feature type="compositionally biased region" description="Basic and acidic residues" evidence="1">
    <location>
        <begin position="616"/>
        <end position="628"/>
    </location>
</feature>
<protein>
    <recommendedName>
        <fullName evidence="2">SEC7 domain-containing protein</fullName>
    </recommendedName>
</protein>
<dbReference type="InterPro" id="IPR035999">
    <property type="entry name" value="Sec7_dom_sf"/>
</dbReference>
<feature type="compositionally biased region" description="Pro residues" evidence="1">
    <location>
        <begin position="636"/>
        <end position="646"/>
    </location>
</feature>
<feature type="domain" description="SEC7" evidence="2">
    <location>
        <begin position="1244"/>
        <end position="1438"/>
    </location>
</feature>
<feature type="region of interest" description="Disordered" evidence="1">
    <location>
        <begin position="1015"/>
        <end position="1036"/>
    </location>
</feature>
<dbReference type="OrthoDB" id="430364at2759"/>
<dbReference type="EMBL" id="KL197733">
    <property type="protein sequence ID" value="KDQ53551.1"/>
    <property type="molecule type" value="Genomic_DNA"/>
</dbReference>
<dbReference type="HOGENOM" id="CLU_001294_0_0_1"/>
<feature type="region of interest" description="Disordered" evidence="1">
    <location>
        <begin position="917"/>
        <end position="949"/>
    </location>
</feature>
<feature type="region of interest" description="Disordered" evidence="1">
    <location>
        <begin position="1658"/>
        <end position="1709"/>
    </location>
</feature>
<feature type="compositionally biased region" description="Low complexity" evidence="1">
    <location>
        <begin position="1112"/>
        <end position="1124"/>
    </location>
</feature>
<dbReference type="PANTHER" id="PTHR10663:SF405">
    <property type="entry name" value="ARF GUANINE NUCLEOTIDE EXCHANGE FACTOR SYT1"/>
    <property type="match status" value="1"/>
</dbReference>
<evidence type="ECO:0000259" key="2">
    <source>
        <dbReference type="PROSITE" id="PS50190"/>
    </source>
</evidence>
<gene>
    <name evidence="3" type="ORF">JAAARDRAFT_161650</name>
</gene>
<name>A0A067PT77_9AGAM</name>
<feature type="region of interest" description="Disordered" evidence="1">
    <location>
        <begin position="1720"/>
        <end position="1739"/>
    </location>
</feature>
<feature type="compositionally biased region" description="Low complexity" evidence="1">
    <location>
        <begin position="1023"/>
        <end position="1034"/>
    </location>
</feature>
<feature type="region of interest" description="Disordered" evidence="1">
    <location>
        <begin position="1075"/>
        <end position="1134"/>
    </location>
</feature>
<feature type="compositionally biased region" description="Basic and acidic residues" evidence="1">
    <location>
        <begin position="689"/>
        <end position="724"/>
    </location>
</feature>
<dbReference type="SUPFAM" id="SSF48425">
    <property type="entry name" value="Sec7 domain"/>
    <property type="match status" value="1"/>
</dbReference>
<feature type="compositionally biased region" description="Acidic residues" evidence="1">
    <location>
        <begin position="43"/>
        <end position="66"/>
    </location>
</feature>
<feature type="region of interest" description="Disordered" evidence="1">
    <location>
        <begin position="593"/>
        <end position="771"/>
    </location>
</feature>
<feature type="compositionally biased region" description="Polar residues" evidence="1">
    <location>
        <begin position="920"/>
        <end position="934"/>
    </location>
</feature>